<feature type="compositionally biased region" description="Basic and acidic residues" evidence="1">
    <location>
        <begin position="13"/>
        <end position="22"/>
    </location>
</feature>
<accession>A0A8H4K8R6</accession>
<keyword evidence="4" id="KW-1185">Reference proteome</keyword>
<protein>
    <recommendedName>
        <fullName evidence="2">F-box domain-containing protein</fullName>
    </recommendedName>
</protein>
<feature type="region of interest" description="Disordered" evidence="1">
    <location>
        <begin position="1"/>
        <end position="22"/>
    </location>
</feature>
<evidence type="ECO:0000259" key="2">
    <source>
        <dbReference type="PROSITE" id="PS50181"/>
    </source>
</evidence>
<dbReference type="Proteomes" id="UP000605986">
    <property type="component" value="Unassembled WGS sequence"/>
</dbReference>
<dbReference type="EMBL" id="JAADJG010000445">
    <property type="protein sequence ID" value="KAF4446740.1"/>
    <property type="molecule type" value="Genomic_DNA"/>
</dbReference>
<dbReference type="PROSITE" id="PS50181">
    <property type="entry name" value="FBOX"/>
    <property type="match status" value="1"/>
</dbReference>
<evidence type="ECO:0000313" key="3">
    <source>
        <dbReference type="EMBL" id="KAF4446740.1"/>
    </source>
</evidence>
<evidence type="ECO:0000313" key="4">
    <source>
        <dbReference type="Proteomes" id="UP000605986"/>
    </source>
</evidence>
<gene>
    <name evidence="3" type="ORF">F53441_9674</name>
</gene>
<dbReference type="SUPFAM" id="SSF81383">
    <property type="entry name" value="F-box domain"/>
    <property type="match status" value="1"/>
</dbReference>
<name>A0A8H4K8R6_9HYPO</name>
<proteinExistence type="predicted"/>
<dbReference type="SMART" id="SM00256">
    <property type="entry name" value="FBOX"/>
    <property type="match status" value="1"/>
</dbReference>
<dbReference type="Pfam" id="PF00646">
    <property type="entry name" value="F-box"/>
    <property type="match status" value="1"/>
</dbReference>
<dbReference type="AlphaFoldDB" id="A0A8H4K8R6"/>
<evidence type="ECO:0000256" key="1">
    <source>
        <dbReference type="SAM" id="MobiDB-lite"/>
    </source>
</evidence>
<organism evidence="3 4">
    <name type="scientific">Fusarium austroafricanum</name>
    <dbReference type="NCBI Taxonomy" id="2364996"/>
    <lineage>
        <taxon>Eukaryota</taxon>
        <taxon>Fungi</taxon>
        <taxon>Dikarya</taxon>
        <taxon>Ascomycota</taxon>
        <taxon>Pezizomycotina</taxon>
        <taxon>Sordariomycetes</taxon>
        <taxon>Hypocreomycetidae</taxon>
        <taxon>Hypocreales</taxon>
        <taxon>Nectriaceae</taxon>
        <taxon>Fusarium</taxon>
        <taxon>Fusarium concolor species complex</taxon>
    </lineage>
</organism>
<feature type="domain" description="F-box" evidence="2">
    <location>
        <begin position="67"/>
        <end position="113"/>
    </location>
</feature>
<sequence length="250" mass="28541">MTFDSDSVWPGEGGEHSEYDDKKKHQDAFLGATTYHRSIYYFPTIAPKLDRVPKSIGQYFESPLAPLGKLSGIPSDILEDIINLLDIKTFFNFRQVSRRARALATDIPLYQRVLAYGMEGLSALQRTGLTNQFSLIDLHNVLMSSECWICGDYGSFLFLPTCTRVCFDCLRSQPENVVVDEAKLRTRKTWKWIYEAHPREMEEALANMRSWRIHDWKDTRKMSKATRGVLASDLLAAYAKISGDEEDVGP</sequence>
<dbReference type="InterPro" id="IPR036047">
    <property type="entry name" value="F-box-like_dom_sf"/>
</dbReference>
<reference evidence="3" key="1">
    <citation type="submission" date="2020-01" db="EMBL/GenBank/DDBJ databases">
        <title>Identification and distribution of gene clusters putatively required for synthesis of sphingolipid metabolism inhibitors in phylogenetically diverse species of the filamentous fungus Fusarium.</title>
        <authorList>
            <person name="Kim H.-S."/>
            <person name="Busman M."/>
            <person name="Brown D.W."/>
            <person name="Divon H."/>
            <person name="Uhlig S."/>
            <person name="Proctor R.H."/>
        </authorList>
    </citation>
    <scope>NUCLEOTIDE SEQUENCE</scope>
    <source>
        <strain evidence="3">NRRL 53441</strain>
    </source>
</reference>
<dbReference type="OrthoDB" id="2687876at2759"/>
<dbReference type="InterPro" id="IPR001810">
    <property type="entry name" value="F-box_dom"/>
</dbReference>
<comment type="caution">
    <text evidence="3">The sequence shown here is derived from an EMBL/GenBank/DDBJ whole genome shotgun (WGS) entry which is preliminary data.</text>
</comment>